<name>A0A7K9TK50_9AVES</name>
<dbReference type="InterPro" id="IPR008030">
    <property type="entry name" value="NmrA-like"/>
</dbReference>
<dbReference type="PANTHER" id="PTHR42748:SF7">
    <property type="entry name" value="NMRA LIKE REDOX SENSOR 1-RELATED"/>
    <property type="match status" value="1"/>
</dbReference>
<evidence type="ECO:0000259" key="4">
    <source>
        <dbReference type="Pfam" id="PF05368"/>
    </source>
</evidence>
<dbReference type="SUPFAM" id="SSF51735">
    <property type="entry name" value="NAD(P)-binding Rossmann-fold domains"/>
    <property type="match status" value="1"/>
</dbReference>
<feature type="domain" description="NmrA-like" evidence="4">
    <location>
        <begin position="84"/>
        <end position="226"/>
    </location>
</feature>
<dbReference type="Pfam" id="PF05368">
    <property type="entry name" value="NmrA"/>
    <property type="match status" value="1"/>
</dbReference>
<dbReference type="Gene3D" id="3.90.25.10">
    <property type="entry name" value="UDP-galactose 4-epimerase, domain 1"/>
    <property type="match status" value="1"/>
</dbReference>
<gene>
    <name evidence="5" type="primary">Nmral1</name>
    <name evidence="5" type="ORF">CHLAEN_R10099</name>
</gene>
<accession>A0A7K9TK50</accession>
<dbReference type="InterPro" id="IPR036291">
    <property type="entry name" value="NAD(P)-bd_dom_sf"/>
</dbReference>
<feature type="non-terminal residue" evidence="5">
    <location>
        <position position="251"/>
    </location>
</feature>
<organism evidence="5 6">
    <name type="scientific">Chloroceryle aenea</name>
    <name type="common">American pygmy kingfisher</name>
    <dbReference type="NCBI Taxonomy" id="176938"/>
    <lineage>
        <taxon>Eukaryota</taxon>
        <taxon>Metazoa</taxon>
        <taxon>Chordata</taxon>
        <taxon>Craniata</taxon>
        <taxon>Vertebrata</taxon>
        <taxon>Euteleostomi</taxon>
        <taxon>Archelosauria</taxon>
        <taxon>Archosauria</taxon>
        <taxon>Dinosauria</taxon>
        <taxon>Saurischia</taxon>
        <taxon>Theropoda</taxon>
        <taxon>Coelurosauria</taxon>
        <taxon>Aves</taxon>
        <taxon>Neognathae</taxon>
        <taxon>Neoaves</taxon>
        <taxon>Telluraves</taxon>
        <taxon>Coraciimorphae</taxon>
        <taxon>Coraciiformes</taxon>
        <taxon>Cerylidae</taxon>
        <taxon>Chloroceryle</taxon>
    </lineage>
</organism>
<dbReference type="EMBL" id="VWZY01000187">
    <property type="protein sequence ID" value="NXI48925.1"/>
    <property type="molecule type" value="Genomic_DNA"/>
</dbReference>
<comment type="caution">
    <text evidence="5">The sequence shown here is derived from an EMBL/GenBank/DDBJ whole genome shotgun (WGS) entry which is preliminary data.</text>
</comment>
<comment type="similarity">
    <text evidence="1">Belongs to the NmrA-type oxidoreductase family.</text>
</comment>
<sequence length="251" mass="27178">GAEVAKADRDDEPLLELALAGAYGASIVNNFWEHCSKGKEIAEVPARALNGTTCGVAWEGAELGLLLLVVLCSWSSGTRMRCGKGVVEEYFQKPGVPTMTIQLPFYFENFLSVFKPQKVPQEPPFSVLTEINLSHAELPLADTPVDGMAVEDVRPVVLALLKSPEEYIGQAIGLSTVKLTETENATVLSQQTSTMMEASKISPEEYERCGFPGAKELAAMFCVYAQARPQCDPDPQVCTFHQCVAGNKAAF</sequence>
<protein>
    <recommendedName>
        <fullName evidence="3">NmrA-like family domain-containing protein 1</fullName>
    </recommendedName>
</protein>
<reference evidence="5 6" key="1">
    <citation type="submission" date="2019-09" db="EMBL/GenBank/DDBJ databases">
        <title>Bird 10,000 Genomes (B10K) Project - Family phase.</title>
        <authorList>
            <person name="Zhang G."/>
        </authorList>
    </citation>
    <scope>NUCLEOTIDE SEQUENCE [LARGE SCALE GENOMIC DNA]</scope>
    <source>
        <strain evidence="5">B10K-DU-001-61</strain>
        <tissue evidence="5">Muscle</tissue>
    </source>
</reference>
<evidence type="ECO:0000256" key="3">
    <source>
        <dbReference type="ARBA" id="ARBA00040296"/>
    </source>
</evidence>
<keyword evidence="2" id="KW-0521">NADP</keyword>
<proteinExistence type="inferred from homology"/>
<evidence type="ECO:0000313" key="6">
    <source>
        <dbReference type="Proteomes" id="UP000579406"/>
    </source>
</evidence>
<dbReference type="AlphaFoldDB" id="A0A7K9TK50"/>
<dbReference type="InterPro" id="IPR051164">
    <property type="entry name" value="NmrA-like_oxidored"/>
</dbReference>
<feature type="non-terminal residue" evidence="5">
    <location>
        <position position="1"/>
    </location>
</feature>
<dbReference type="Gene3D" id="3.40.50.720">
    <property type="entry name" value="NAD(P)-binding Rossmann-like Domain"/>
    <property type="match status" value="1"/>
</dbReference>
<dbReference type="OrthoDB" id="300709at2759"/>
<keyword evidence="6" id="KW-1185">Reference proteome</keyword>
<dbReference type="Proteomes" id="UP000579406">
    <property type="component" value="Unassembled WGS sequence"/>
</dbReference>
<dbReference type="PANTHER" id="PTHR42748">
    <property type="entry name" value="NITROGEN METABOLITE REPRESSION PROTEIN NMRA FAMILY MEMBER"/>
    <property type="match status" value="1"/>
</dbReference>
<evidence type="ECO:0000256" key="2">
    <source>
        <dbReference type="ARBA" id="ARBA00022857"/>
    </source>
</evidence>
<dbReference type="GO" id="GO:0005634">
    <property type="term" value="C:nucleus"/>
    <property type="evidence" value="ECO:0007669"/>
    <property type="project" value="TreeGrafter"/>
</dbReference>
<evidence type="ECO:0000313" key="5">
    <source>
        <dbReference type="EMBL" id="NXI48925.1"/>
    </source>
</evidence>
<evidence type="ECO:0000256" key="1">
    <source>
        <dbReference type="ARBA" id="ARBA00006328"/>
    </source>
</evidence>